<feature type="transmembrane region" description="Helical" evidence="6">
    <location>
        <begin position="194"/>
        <end position="214"/>
    </location>
</feature>
<dbReference type="InterPro" id="IPR004089">
    <property type="entry name" value="MCPsignal_dom"/>
</dbReference>
<evidence type="ECO:0000256" key="3">
    <source>
        <dbReference type="ARBA" id="ARBA00029447"/>
    </source>
</evidence>
<dbReference type="PANTHER" id="PTHR43531">
    <property type="entry name" value="PROTEIN ICFG"/>
    <property type="match status" value="1"/>
</dbReference>
<dbReference type="SMART" id="SM00283">
    <property type="entry name" value="MA"/>
    <property type="match status" value="1"/>
</dbReference>
<dbReference type="AlphaFoldDB" id="A0A1I7LW61"/>
<dbReference type="InterPro" id="IPR024478">
    <property type="entry name" value="HlyB_4HB_MCP"/>
</dbReference>
<feature type="compositionally biased region" description="Basic and acidic residues" evidence="5">
    <location>
        <begin position="518"/>
        <end position="528"/>
    </location>
</feature>
<dbReference type="Pfam" id="PF00672">
    <property type="entry name" value="HAMP"/>
    <property type="match status" value="1"/>
</dbReference>
<keyword evidence="4" id="KW-0807">Transducer</keyword>
<dbReference type="InterPro" id="IPR051310">
    <property type="entry name" value="MCP_chemotaxis"/>
</dbReference>
<gene>
    <name evidence="9" type="ORF">SAMN05216552_104013</name>
</gene>
<dbReference type="Gene3D" id="6.10.340.10">
    <property type="match status" value="1"/>
</dbReference>
<proteinExistence type="inferred from homology"/>
<evidence type="ECO:0000256" key="1">
    <source>
        <dbReference type="ARBA" id="ARBA00004370"/>
    </source>
</evidence>
<dbReference type="Pfam" id="PF12729">
    <property type="entry name" value="4HB_MCP_1"/>
    <property type="match status" value="1"/>
</dbReference>
<evidence type="ECO:0000259" key="8">
    <source>
        <dbReference type="PROSITE" id="PS50885"/>
    </source>
</evidence>
<dbReference type="SUPFAM" id="SSF58104">
    <property type="entry name" value="Methyl-accepting chemotaxis protein (MCP) signaling domain"/>
    <property type="match status" value="1"/>
</dbReference>
<dbReference type="GO" id="GO:0006935">
    <property type="term" value="P:chemotaxis"/>
    <property type="evidence" value="ECO:0007669"/>
    <property type="project" value="InterPro"/>
</dbReference>
<feature type="transmembrane region" description="Helical" evidence="6">
    <location>
        <begin position="12"/>
        <end position="33"/>
    </location>
</feature>
<comment type="similarity">
    <text evidence="3">Belongs to the methyl-accepting chemotaxis (MCP) protein family.</text>
</comment>
<feature type="domain" description="HAMP" evidence="8">
    <location>
        <begin position="216"/>
        <end position="267"/>
    </location>
</feature>
<keyword evidence="2" id="KW-0488">Methylation</keyword>
<evidence type="ECO:0000313" key="10">
    <source>
        <dbReference type="Proteomes" id="UP000199391"/>
    </source>
</evidence>
<protein>
    <submittedName>
        <fullName evidence="9">Methyl-accepting chemotaxis protein</fullName>
    </submittedName>
</protein>
<dbReference type="InterPro" id="IPR003660">
    <property type="entry name" value="HAMP_dom"/>
</dbReference>
<dbReference type="PANTHER" id="PTHR43531:SF14">
    <property type="entry name" value="METHYL-ACCEPTING CHEMOTAXIS PROTEIN I-RELATED"/>
    <property type="match status" value="1"/>
</dbReference>
<dbReference type="PRINTS" id="PR00260">
    <property type="entry name" value="CHEMTRNSDUCR"/>
</dbReference>
<accession>A0A1I7LW61</accession>
<dbReference type="STRING" id="1035707.SAMN05216552_104013"/>
<sequence>MTLIANLRIGARLALGFGLVLLCAASLLGIGLWRMAALQDDTEHIVGVRLASLNAALQMRHQGAALALALRQLAAPTDAREGAEAGGQLAALLAAYDDAERALAGSANSAGAAADAGALAAVRQSRDALAPVLARVRALVAAGNYFDAAAVYKGDFAPAHAHWIARLAALAGSEQAAMAATRDRSRVHYREARAGMLAVGLLALLFGAACALYITRSIAAPLREAARVADSIAAGDLAVAIGDSGGEAGQLLRALKLMRDKLARAMAQITAASSAVSAAATGIADGNADLSERTGRQAGALRQSTAAMRQLAGTVRANADDARQASAAGDEARDSALRGSAAAGRVSDTMAAIKSSSDKIVGHVAVIDSIAFQTNLLALNAAVEAARAGETGRGFAVVAGEVRALAQRTAGAAREIRTLIGASAAQVDHGHAQVNEAAATMADILAAVTRVAALMRQISAASREQSDGIGQVGAVLGDMEAITRENAALVVRAAAAAEELRAQSAQLVLAVARFETGGHARREPEQRRPFTPPTRLPARAGEAPAARMPA</sequence>
<dbReference type="GO" id="GO:0007165">
    <property type="term" value="P:signal transduction"/>
    <property type="evidence" value="ECO:0007669"/>
    <property type="project" value="UniProtKB-KW"/>
</dbReference>
<dbReference type="EMBL" id="FPBO01000040">
    <property type="protein sequence ID" value="SFV13807.1"/>
    <property type="molecule type" value="Genomic_DNA"/>
</dbReference>
<dbReference type="SMART" id="SM00304">
    <property type="entry name" value="HAMP"/>
    <property type="match status" value="1"/>
</dbReference>
<dbReference type="Proteomes" id="UP000199391">
    <property type="component" value="Unassembled WGS sequence"/>
</dbReference>
<evidence type="ECO:0000256" key="5">
    <source>
        <dbReference type="SAM" id="MobiDB-lite"/>
    </source>
</evidence>
<dbReference type="GO" id="GO:0004888">
    <property type="term" value="F:transmembrane signaling receptor activity"/>
    <property type="evidence" value="ECO:0007669"/>
    <property type="project" value="InterPro"/>
</dbReference>
<feature type="domain" description="Methyl-accepting transducer" evidence="7">
    <location>
        <begin position="272"/>
        <end position="501"/>
    </location>
</feature>
<dbReference type="GO" id="GO:0005886">
    <property type="term" value="C:plasma membrane"/>
    <property type="evidence" value="ECO:0007669"/>
    <property type="project" value="TreeGrafter"/>
</dbReference>
<dbReference type="RefSeq" id="WP_177307616.1">
    <property type="nucleotide sequence ID" value="NZ_FPBO01000040.1"/>
</dbReference>
<name>A0A1I7LW61_9BURK</name>
<evidence type="ECO:0000313" key="9">
    <source>
        <dbReference type="EMBL" id="SFV13807.1"/>
    </source>
</evidence>
<reference evidence="10" key="1">
    <citation type="submission" date="2016-10" db="EMBL/GenBank/DDBJ databases">
        <authorList>
            <person name="Varghese N."/>
            <person name="Submissions S."/>
        </authorList>
    </citation>
    <scope>NUCLEOTIDE SEQUENCE [LARGE SCALE GENOMIC DNA]</scope>
    <source>
        <strain evidence="10">CGMCC 1.11014</strain>
    </source>
</reference>
<organism evidence="9 10">
    <name type="scientific">Pseudoduganella namucuonensis</name>
    <dbReference type="NCBI Taxonomy" id="1035707"/>
    <lineage>
        <taxon>Bacteria</taxon>
        <taxon>Pseudomonadati</taxon>
        <taxon>Pseudomonadota</taxon>
        <taxon>Betaproteobacteria</taxon>
        <taxon>Burkholderiales</taxon>
        <taxon>Oxalobacteraceae</taxon>
        <taxon>Telluria group</taxon>
        <taxon>Pseudoduganella</taxon>
    </lineage>
</organism>
<feature type="region of interest" description="Disordered" evidence="5">
    <location>
        <begin position="518"/>
        <end position="550"/>
    </location>
</feature>
<dbReference type="FunFam" id="1.10.287.950:FF:000001">
    <property type="entry name" value="Methyl-accepting chemotaxis sensory transducer"/>
    <property type="match status" value="1"/>
</dbReference>
<keyword evidence="10" id="KW-1185">Reference proteome</keyword>
<dbReference type="Pfam" id="PF00015">
    <property type="entry name" value="MCPsignal"/>
    <property type="match status" value="1"/>
</dbReference>
<evidence type="ECO:0000256" key="2">
    <source>
        <dbReference type="ARBA" id="ARBA00022481"/>
    </source>
</evidence>
<dbReference type="PROSITE" id="PS50885">
    <property type="entry name" value="HAMP"/>
    <property type="match status" value="1"/>
</dbReference>
<evidence type="ECO:0000256" key="4">
    <source>
        <dbReference type="PROSITE-ProRule" id="PRU00284"/>
    </source>
</evidence>
<dbReference type="InterPro" id="IPR004090">
    <property type="entry name" value="Chemotax_Me-accpt_rcpt"/>
</dbReference>
<evidence type="ECO:0000256" key="6">
    <source>
        <dbReference type="SAM" id="Phobius"/>
    </source>
</evidence>
<keyword evidence="6" id="KW-1133">Transmembrane helix</keyword>
<evidence type="ECO:0000259" key="7">
    <source>
        <dbReference type="PROSITE" id="PS50111"/>
    </source>
</evidence>
<keyword evidence="6" id="KW-0472">Membrane</keyword>
<keyword evidence="6" id="KW-0812">Transmembrane</keyword>
<dbReference type="PROSITE" id="PS50111">
    <property type="entry name" value="CHEMOTAXIS_TRANSDUC_2"/>
    <property type="match status" value="1"/>
</dbReference>
<comment type="subcellular location">
    <subcellularLocation>
        <location evidence="1">Membrane</location>
    </subcellularLocation>
</comment>
<dbReference type="CDD" id="cd06225">
    <property type="entry name" value="HAMP"/>
    <property type="match status" value="1"/>
</dbReference>
<dbReference type="Gene3D" id="1.10.287.950">
    <property type="entry name" value="Methyl-accepting chemotaxis protein"/>
    <property type="match status" value="1"/>
</dbReference>